<dbReference type="PROSITE" id="PS50293">
    <property type="entry name" value="TPR_REGION"/>
    <property type="match status" value="1"/>
</dbReference>
<feature type="transmembrane region" description="Helical" evidence="3">
    <location>
        <begin position="160"/>
        <end position="178"/>
    </location>
</feature>
<dbReference type="PROSITE" id="PS50005">
    <property type="entry name" value="TPR"/>
    <property type="match status" value="1"/>
</dbReference>
<name>A0A3B0UJX0_9ZZZZ</name>
<evidence type="ECO:0000313" key="4">
    <source>
        <dbReference type="EMBL" id="VAW24789.1"/>
    </source>
</evidence>
<accession>A0A3B0UJX0</accession>
<keyword evidence="1" id="KW-0677">Repeat</keyword>
<evidence type="ECO:0000256" key="3">
    <source>
        <dbReference type="SAM" id="Phobius"/>
    </source>
</evidence>
<reference evidence="4" key="1">
    <citation type="submission" date="2018-06" db="EMBL/GenBank/DDBJ databases">
        <authorList>
            <person name="Zhirakovskaya E."/>
        </authorList>
    </citation>
    <scope>NUCLEOTIDE SEQUENCE</scope>
</reference>
<evidence type="ECO:0000256" key="1">
    <source>
        <dbReference type="ARBA" id="ARBA00022737"/>
    </source>
</evidence>
<protein>
    <submittedName>
        <fullName evidence="4">Aerotolerance protein BatE</fullName>
    </submittedName>
</protein>
<dbReference type="SMART" id="SM00028">
    <property type="entry name" value="TPR"/>
    <property type="match status" value="2"/>
</dbReference>
<dbReference type="InterPro" id="IPR019734">
    <property type="entry name" value="TPR_rpt"/>
</dbReference>
<keyword evidence="2" id="KW-0802">TPR repeat</keyword>
<keyword evidence="3" id="KW-0812">Transmembrane</keyword>
<feature type="transmembrane region" description="Helical" evidence="3">
    <location>
        <begin position="131"/>
        <end position="151"/>
    </location>
</feature>
<dbReference type="InterPro" id="IPR013105">
    <property type="entry name" value="TPR_2"/>
</dbReference>
<gene>
    <name evidence="4" type="ORF">MNBD_BACTEROID01-2888</name>
</gene>
<dbReference type="InterPro" id="IPR011990">
    <property type="entry name" value="TPR-like_helical_dom_sf"/>
</dbReference>
<dbReference type="Pfam" id="PF07719">
    <property type="entry name" value="TPR_2"/>
    <property type="match status" value="1"/>
</dbReference>
<proteinExistence type="predicted"/>
<dbReference type="AlphaFoldDB" id="A0A3B0UJX0"/>
<keyword evidence="3" id="KW-1133">Transmembrane helix</keyword>
<evidence type="ECO:0000256" key="2">
    <source>
        <dbReference type="ARBA" id="ARBA00022803"/>
    </source>
</evidence>
<keyword evidence="3" id="KW-0472">Membrane</keyword>
<organism evidence="4">
    <name type="scientific">hydrothermal vent metagenome</name>
    <dbReference type="NCBI Taxonomy" id="652676"/>
    <lineage>
        <taxon>unclassified sequences</taxon>
        <taxon>metagenomes</taxon>
        <taxon>ecological metagenomes</taxon>
    </lineage>
</organism>
<dbReference type="Gene3D" id="2.30.30.40">
    <property type="entry name" value="SH3 Domains"/>
    <property type="match status" value="1"/>
</dbReference>
<dbReference type="EMBL" id="UOEP01000225">
    <property type="protein sequence ID" value="VAW24789.1"/>
    <property type="molecule type" value="Genomic_DNA"/>
</dbReference>
<dbReference type="Gene3D" id="1.25.40.10">
    <property type="entry name" value="Tetratricopeptide repeat domain"/>
    <property type="match status" value="1"/>
</dbReference>
<sequence>MKIKSTILFLLMLLAFFCQGQEQPLFEKANQLYVNEEYAKAINIYEQIIHSGKESAELYFNLGNAYYKTGNANMAILNYERALLLSPNDEDIIFNLRIANQFVVDNIEALPKPFFVRWYESVINLYPSDTWAIISTSSFVVFLFLLGFFIFSRSVAVKRFSFLLGILLFVVTLFTFSFSSKQSKKIKGHKYAIVFCPRVTVKSSPSSTGTDLFLIHEGLKVEISDSLDTWREIRLADGNQGWLPDSCIVKI</sequence>
<dbReference type="SUPFAM" id="SSF48452">
    <property type="entry name" value="TPR-like"/>
    <property type="match status" value="1"/>
</dbReference>